<feature type="compositionally biased region" description="Basic residues" evidence="1">
    <location>
        <begin position="34"/>
        <end position="49"/>
    </location>
</feature>
<evidence type="ECO:0000313" key="2">
    <source>
        <dbReference type="EMBL" id="KAK6632056.1"/>
    </source>
</evidence>
<comment type="caution">
    <text evidence="2">The sequence shown here is derived from an EMBL/GenBank/DDBJ whole genome shotgun (WGS) entry which is preliminary data.</text>
</comment>
<evidence type="ECO:0000256" key="1">
    <source>
        <dbReference type="SAM" id="MobiDB-lite"/>
    </source>
</evidence>
<reference evidence="2 3" key="1">
    <citation type="submission" date="2023-09" db="EMBL/GenBank/DDBJ databases">
        <title>Genomes of two closely related lineages of the louse Polyplax serrata with different host specificities.</title>
        <authorList>
            <person name="Martinu J."/>
            <person name="Tarabai H."/>
            <person name="Stefka J."/>
            <person name="Hypsa V."/>
        </authorList>
    </citation>
    <scope>NUCLEOTIDE SEQUENCE [LARGE SCALE GENOMIC DNA]</scope>
    <source>
        <strain evidence="2">98ZLc_SE</strain>
    </source>
</reference>
<proteinExistence type="predicted"/>
<feature type="compositionally biased region" description="Basic residues" evidence="1">
    <location>
        <begin position="63"/>
        <end position="73"/>
    </location>
</feature>
<feature type="compositionally biased region" description="Basic and acidic residues" evidence="1">
    <location>
        <begin position="12"/>
        <end position="22"/>
    </location>
</feature>
<gene>
    <name evidence="2" type="ORF">RUM44_007086</name>
</gene>
<feature type="region of interest" description="Disordered" evidence="1">
    <location>
        <begin position="1"/>
        <end position="92"/>
    </location>
</feature>
<sequence length="92" mass="10696">MVKGKGASRLKGNKDKENERECPSTFGKQESKNVPKRTKIIKEKKIRKNGGKETPEEGTAMSRRCRRIRRKKNNGNTENIILMKLQKNRQKK</sequence>
<dbReference type="Proteomes" id="UP001359485">
    <property type="component" value="Unassembled WGS sequence"/>
</dbReference>
<dbReference type="EMBL" id="JAWJWF010000005">
    <property type="protein sequence ID" value="KAK6632056.1"/>
    <property type="molecule type" value="Genomic_DNA"/>
</dbReference>
<keyword evidence="3" id="KW-1185">Reference proteome</keyword>
<name>A0ABR1AZV8_POLSC</name>
<accession>A0ABR1AZV8</accession>
<organism evidence="2 3">
    <name type="scientific">Polyplax serrata</name>
    <name type="common">Common mouse louse</name>
    <dbReference type="NCBI Taxonomy" id="468196"/>
    <lineage>
        <taxon>Eukaryota</taxon>
        <taxon>Metazoa</taxon>
        <taxon>Ecdysozoa</taxon>
        <taxon>Arthropoda</taxon>
        <taxon>Hexapoda</taxon>
        <taxon>Insecta</taxon>
        <taxon>Pterygota</taxon>
        <taxon>Neoptera</taxon>
        <taxon>Paraneoptera</taxon>
        <taxon>Psocodea</taxon>
        <taxon>Troctomorpha</taxon>
        <taxon>Phthiraptera</taxon>
        <taxon>Anoplura</taxon>
        <taxon>Polyplacidae</taxon>
        <taxon>Polyplax</taxon>
    </lineage>
</organism>
<evidence type="ECO:0000313" key="3">
    <source>
        <dbReference type="Proteomes" id="UP001359485"/>
    </source>
</evidence>
<protein>
    <submittedName>
        <fullName evidence="2">Uncharacterized protein</fullName>
    </submittedName>
</protein>